<keyword evidence="1" id="KW-1133">Transmembrane helix</keyword>
<keyword evidence="1" id="KW-0472">Membrane</keyword>
<keyword evidence="4" id="KW-1185">Reference proteome</keyword>
<evidence type="ECO:0000259" key="2">
    <source>
        <dbReference type="Pfam" id="PF13354"/>
    </source>
</evidence>
<feature type="transmembrane region" description="Helical" evidence="1">
    <location>
        <begin position="20"/>
        <end position="37"/>
    </location>
</feature>
<dbReference type="EMBL" id="JBHTON010000014">
    <property type="protein sequence ID" value="MFD1484735.1"/>
    <property type="molecule type" value="Genomic_DNA"/>
</dbReference>
<evidence type="ECO:0000313" key="3">
    <source>
        <dbReference type="EMBL" id="MFD1484735.1"/>
    </source>
</evidence>
<dbReference type="GO" id="GO:0016787">
    <property type="term" value="F:hydrolase activity"/>
    <property type="evidence" value="ECO:0007669"/>
    <property type="project" value="UniProtKB-KW"/>
</dbReference>
<evidence type="ECO:0000313" key="4">
    <source>
        <dbReference type="Proteomes" id="UP001597252"/>
    </source>
</evidence>
<dbReference type="InterPro" id="IPR045155">
    <property type="entry name" value="Beta-lactam_cat"/>
</dbReference>
<comment type="caution">
    <text evidence="3">The sequence shown here is derived from an EMBL/GenBank/DDBJ whole genome shotgun (WGS) entry which is preliminary data.</text>
</comment>
<organism evidence="3 4">
    <name type="scientific">Lacticaseibacillus baoqingensis</name>
    <dbReference type="NCBI Taxonomy" id="2486013"/>
    <lineage>
        <taxon>Bacteria</taxon>
        <taxon>Bacillati</taxon>
        <taxon>Bacillota</taxon>
        <taxon>Bacilli</taxon>
        <taxon>Lactobacillales</taxon>
        <taxon>Lactobacillaceae</taxon>
        <taxon>Lacticaseibacillus</taxon>
    </lineage>
</organism>
<accession>A0ABW4E835</accession>
<dbReference type="InterPro" id="IPR012338">
    <property type="entry name" value="Beta-lactam/transpept-like"/>
</dbReference>
<feature type="domain" description="Beta-lactamase class A catalytic" evidence="2">
    <location>
        <begin position="180"/>
        <end position="298"/>
    </location>
</feature>
<keyword evidence="3" id="KW-0378">Hydrolase</keyword>
<name>A0ABW4E835_9LACO</name>
<protein>
    <submittedName>
        <fullName evidence="3">Serine hydrolase</fullName>
    </submittedName>
</protein>
<dbReference type="Pfam" id="PF13354">
    <property type="entry name" value="Beta-lactamase2"/>
    <property type="match status" value="1"/>
</dbReference>
<keyword evidence="1" id="KW-0812">Transmembrane</keyword>
<dbReference type="Gene3D" id="3.40.710.10">
    <property type="entry name" value="DD-peptidase/beta-lactamase superfamily"/>
    <property type="match status" value="1"/>
</dbReference>
<dbReference type="RefSeq" id="WP_164508517.1">
    <property type="nucleotide sequence ID" value="NZ_JBHTON010000014.1"/>
</dbReference>
<gene>
    <name evidence="3" type="ORF">ACFQ5J_05780</name>
</gene>
<dbReference type="Proteomes" id="UP001597252">
    <property type="component" value="Unassembled WGS sequence"/>
</dbReference>
<sequence>MPKANHWPRLKPQYRLPAKLIGSTLLVAAIATFYLATTAHPHKVRLAPDITQQVLPPAASASVPKLVDQEPIFPEAALIRRQLHQYLTQVTATADVSVSFANLAPQANSPAAKRADDPLNTAGSVKVNALGTRLRLAGSSTHLAIAAYLSHLQATGAKTWTASDSAGMKMMLANNGPYYANTILQRYGKVTLNRYLEKLGLTPPFSYVAEDQTTTNDLVSLLRLLADQQPPFAHRQMQRRIRRDLQAQVRRNGICAGVKQLLPQAQVQNITGQLGYSMSDAAIVTLPDGHRFMLAIMTTSPTADFNQIQAIAKAVTHVVYFRG</sequence>
<proteinExistence type="predicted"/>
<evidence type="ECO:0000256" key="1">
    <source>
        <dbReference type="SAM" id="Phobius"/>
    </source>
</evidence>
<dbReference type="SUPFAM" id="SSF56601">
    <property type="entry name" value="beta-lactamase/transpeptidase-like"/>
    <property type="match status" value="1"/>
</dbReference>
<reference evidence="4" key="1">
    <citation type="journal article" date="2019" name="Int. J. Syst. Evol. Microbiol.">
        <title>The Global Catalogue of Microorganisms (GCM) 10K type strain sequencing project: providing services to taxonomists for standard genome sequencing and annotation.</title>
        <authorList>
            <consortium name="The Broad Institute Genomics Platform"/>
            <consortium name="The Broad Institute Genome Sequencing Center for Infectious Disease"/>
            <person name="Wu L."/>
            <person name="Ma J."/>
        </authorList>
    </citation>
    <scope>NUCLEOTIDE SEQUENCE [LARGE SCALE GENOMIC DNA]</scope>
    <source>
        <strain evidence="4">CCM 8903</strain>
    </source>
</reference>